<dbReference type="PANTHER" id="PTHR43065:SF42">
    <property type="entry name" value="TWO-COMPONENT SENSOR PPRA"/>
    <property type="match status" value="1"/>
</dbReference>
<organism evidence="12 13">
    <name type="scientific">Hydrogenovibrio marinus</name>
    <dbReference type="NCBI Taxonomy" id="28885"/>
    <lineage>
        <taxon>Bacteria</taxon>
        <taxon>Pseudomonadati</taxon>
        <taxon>Pseudomonadota</taxon>
        <taxon>Gammaproteobacteria</taxon>
        <taxon>Thiotrichales</taxon>
        <taxon>Piscirickettsiaceae</taxon>
        <taxon>Hydrogenovibrio</taxon>
    </lineage>
</organism>
<dbReference type="Proteomes" id="UP000027341">
    <property type="component" value="Unassembled WGS sequence"/>
</dbReference>
<keyword evidence="6" id="KW-0418">Kinase</keyword>
<keyword evidence="8" id="KW-0902">Two-component regulatory system</keyword>
<dbReference type="CDD" id="cd00130">
    <property type="entry name" value="PAS"/>
    <property type="match status" value="1"/>
</dbReference>
<gene>
    <name evidence="12" type="ORF">EI16_00160</name>
</gene>
<dbReference type="SUPFAM" id="SSF55874">
    <property type="entry name" value="ATPase domain of HSP90 chaperone/DNA topoisomerase II/histidine kinase"/>
    <property type="match status" value="1"/>
</dbReference>
<dbReference type="SMART" id="SM00387">
    <property type="entry name" value="HATPase_c"/>
    <property type="match status" value="1"/>
</dbReference>
<keyword evidence="3" id="KW-0597">Phosphoprotein</keyword>
<dbReference type="CDD" id="cd00082">
    <property type="entry name" value="HisKA"/>
    <property type="match status" value="1"/>
</dbReference>
<dbReference type="AlphaFoldDB" id="A0A066ZR91"/>
<evidence type="ECO:0000313" key="13">
    <source>
        <dbReference type="Proteomes" id="UP000027341"/>
    </source>
</evidence>
<evidence type="ECO:0000256" key="1">
    <source>
        <dbReference type="ARBA" id="ARBA00000085"/>
    </source>
</evidence>
<dbReference type="SUPFAM" id="SSF55785">
    <property type="entry name" value="PYP-like sensor domain (PAS domain)"/>
    <property type="match status" value="1"/>
</dbReference>
<evidence type="ECO:0000256" key="4">
    <source>
        <dbReference type="ARBA" id="ARBA00022679"/>
    </source>
</evidence>
<dbReference type="STRING" id="28885.EI16_00160"/>
<dbReference type="EMBL" id="JMIU01000001">
    <property type="protein sequence ID" value="KDN94769.1"/>
    <property type="molecule type" value="Genomic_DNA"/>
</dbReference>
<evidence type="ECO:0000256" key="3">
    <source>
        <dbReference type="ARBA" id="ARBA00022553"/>
    </source>
</evidence>
<dbReference type="PANTHER" id="PTHR43065">
    <property type="entry name" value="SENSOR HISTIDINE KINASE"/>
    <property type="match status" value="1"/>
</dbReference>
<evidence type="ECO:0000256" key="8">
    <source>
        <dbReference type="ARBA" id="ARBA00023012"/>
    </source>
</evidence>
<evidence type="ECO:0000313" key="12">
    <source>
        <dbReference type="EMBL" id="KDN94769.1"/>
    </source>
</evidence>
<dbReference type="NCBIfam" id="TIGR00229">
    <property type="entry name" value="sensory_box"/>
    <property type="match status" value="1"/>
</dbReference>
<dbReference type="PRINTS" id="PR00344">
    <property type="entry name" value="BCTRLSENSOR"/>
</dbReference>
<dbReference type="Pfam" id="PF02518">
    <property type="entry name" value="HATPase_c"/>
    <property type="match status" value="1"/>
</dbReference>
<dbReference type="Gene3D" id="3.30.565.10">
    <property type="entry name" value="Histidine kinase-like ATPase, C-terminal domain"/>
    <property type="match status" value="1"/>
</dbReference>
<keyword evidence="9" id="KW-0175">Coiled coil</keyword>
<dbReference type="RefSeq" id="WP_029908208.1">
    <property type="nucleotide sequence ID" value="NZ_AP020335.1"/>
</dbReference>
<evidence type="ECO:0000259" key="10">
    <source>
        <dbReference type="PROSITE" id="PS50109"/>
    </source>
</evidence>
<evidence type="ECO:0000259" key="11">
    <source>
        <dbReference type="PROSITE" id="PS50112"/>
    </source>
</evidence>
<dbReference type="SMART" id="SM00388">
    <property type="entry name" value="HisKA"/>
    <property type="match status" value="1"/>
</dbReference>
<dbReference type="InterPro" id="IPR000014">
    <property type="entry name" value="PAS"/>
</dbReference>
<comment type="caution">
    <text evidence="12">The sequence shown here is derived from an EMBL/GenBank/DDBJ whole genome shotgun (WGS) entry which is preliminary data.</text>
</comment>
<dbReference type="SUPFAM" id="SSF47384">
    <property type="entry name" value="Homodimeric domain of signal transducing histidine kinase"/>
    <property type="match status" value="1"/>
</dbReference>
<feature type="domain" description="Histidine kinase" evidence="10">
    <location>
        <begin position="204"/>
        <end position="436"/>
    </location>
</feature>
<dbReference type="InterPro" id="IPR005467">
    <property type="entry name" value="His_kinase_dom"/>
</dbReference>
<dbReference type="Gene3D" id="3.30.450.20">
    <property type="entry name" value="PAS domain"/>
    <property type="match status" value="1"/>
</dbReference>
<protein>
    <recommendedName>
        <fullName evidence="2">histidine kinase</fullName>
        <ecNumber evidence="2">2.7.13.3</ecNumber>
    </recommendedName>
</protein>
<dbReference type="InterPro" id="IPR003594">
    <property type="entry name" value="HATPase_dom"/>
</dbReference>
<dbReference type="PROSITE" id="PS50109">
    <property type="entry name" value="HIS_KIN"/>
    <property type="match status" value="1"/>
</dbReference>
<feature type="domain" description="PAS" evidence="11">
    <location>
        <begin position="57"/>
        <end position="109"/>
    </location>
</feature>
<evidence type="ECO:0000256" key="7">
    <source>
        <dbReference type="ARBA" id="ARBA00022840"/>
    </source>
</evidence>
<evidence type="ECO:0000256" key="2">
    <source>
        <dbReference type="ARBA" id="ARBA00012438"/>
    </source>
</evidence>
<keyword evidence="13" id="KW-1185">Reference proteome</keyword>
<keyword evidence="5" id="KW-0547">Nucleotide-binding</keyword>
<accession>A0A066ZR91</accession>
<dbReference type="Gene3D" id="1.10.287.130">
    <property type="match status" value="1"/>
</dbReference>
<dbReference type="InterPro" id="IPR036890">
    <property type="entry name" value="HATPase_C_sf"/>
</dbReference>
<dbReference type="GO" id="GO:0005524">
    <property type="term" value="F:ATP binding"/>
    <property type="evidence" value="ECO:0007669"/>
    <property type="project" value="UniProtKB-KW"/>
</dbReference>
<comment type="catalytic activity">
    <reaction evidence="1">
        <text>ATP + protein L-histidine = ADP + protein N-phospho-L-histidine.</text>
        <dbReference type="EC" id="2.7.13.3"/>
    </reaction>
</comment>
<keyword evidence="7" id="KW-0067">ATP-binding</keyword>
<dbReference type="InterPro" id="IPR004358">
    <property type="entry name" value="Sig_transdc_His_kin-like_C"/>
</dbReference>
<dbReference type="GO" id="GO:0006355">
    <property type="term" value="P:regulation of DNA-templated transcription"/>
    <property type="evidence" value="ECO:0007669"/>
    <property type="project" value="InterPro"/>
</dbReference>
<dbReference type="GO" id="GO:0000155">
    <property type="term" value="F:phosphorelay sensor kinase activity"/>
    <property type="evidence" value="ECO:0007669"/>
    <property type="project" value="InterPro"/>
</dbReference>
<feature type="coiled-coil region" evidence="9">
    <location>
        <begin position="168"/>
        <end position="195"/>
    </location>
</feature>
<dbReference type="InterPro" id="IPR013767">
    <property type="entry name" value="PAS_fold"/>
</dbReference>
<evidence type="ECO:0000256" key="6">
    <source>
        <dbReference type="ARBA" id="ARBA00022777"/>
    </source>
</evidence>
<name>A0A066ZR91_HYDMR</name>
<dbReference type="InterPro" id="IPR036097">
    <property type="entry name" value="HisK_dim/P_sf"/>
</dbReference>
<dbReference type="Pfam" id="PF00989">
    <property type="entry name" value="PAS"/>
    <property type="match status" value="1"/>
</dbReference>
<dbReference type="EC" id="2.7.13.3" evidence="2"/>
<dbReference type="PROSITE" id="PS50112">
    <property type="entry name" value="PAS"/>
    <property type="match status" value="1"/>
</dbReference>
<dbReference type="SMART" id="SM00091">
    <property type="entry name" value="PAS"/>
    <property type="match status" value="1"/>
</dbReference>
<sequence>MTKLVQAAHSESLKSSAPSPFEVGEWLEVLQAMEESYTQSLQYQTEIEEKNQALNQAHQFISGIISSMSDLLIVIDNEHKITQVNPAFLELTGLNEDSVIHHSILDFVQTPQPIKNSLLKQGISLQDLQGSLHTLHGNIPISMSCSCLNPDQCDFKGKVIVARPIGELLTAYEALKKAHQELAQTKEKMVHSEKMAALGRLVSGVAHELNTPISVLKGNLWSLKSYFDEVRPFVHASNEDIEEILEDTPDLLADSQQALKHIADIVKSLKTFSQPHSEKANQLIEIKPILKTATNWVQANSKELTSPTITFSASENLWIHGNPQALQQVVINIVQNAFDALSGKNIADPLNKQIAIHLNKKQQWVEILIEDNGPGIPEEQLERIFDPFFTDKDVGEGTGLGLSISHQLIQSMHGELNVWNRPEGGAAFQILLPGDENLSNSEETQTLTSSHAQEA</sequence>
<reference evidence="12 13" key="1">
    <citation type="submission" date="2014-04" db="EMBL/GenBank/DDBJ databases">
        <title>Draft genome sequence of Hydrogenovibrio marinus MH-110, a model organism for aerobic H2 metabolism.</title>
        <authorList>
            <person name="Cha H.J."/>
            <person name="Jo B.H."/>
            <person name="Hwang B.H."/>
        </authorList>
    </citation>
    <scope>NUCLEOTIDE SEQUENCE [LARGE SCALE GENOMIC DNA]</scope>
    <source>
        <strain evidence="12 13">MH-110</strain>
    </source>
</reference>
<dbReference type="InterPro" id="IPR003661">
    <property type="entry name" value="HisK_dim/P_dom"/>
</dbReference>
<proteinExistence type="predicted"/>
<dbReference type="Pfam" id="PF00512">
    <property type="entry name" value="HisKA"/>
    <property type="match status" value="1"/>
</dbReference>
<keyword evidence="4" id="KW-0808">Transferase</keyword>
<evidence type="ECO:0000256" key="9">
    <source>
        <dbReference type="SAM" id="Coils"/>
    </source>
</evidence>
<evidence type="ECO:0000256" key="5">
    <source>
        <dbReference type="ARBA" id="ARBA00022741"/>
    </source>
</evidence>
<dbReference type="InterPro" id="IPR035965">
    <property type="entry name" value="PAS-like_dom_sf"/>
</dbReference>